<comment type="function">
    <text evidence="2">Acts on leucine, isoleucine and valine.</text>
</comment>
<keyword evidence="9" id="KW-0663">Pyridoxal phosphate</keyword>
<dbReference type="InterPro" id="IPR043132">
    <property type="entry name" value="BCAT-like_C"/>
</dbReference>
<evidence type="ECO:0000256" key="4">
    <source>
        <dbReference type="ARBA" id="ARBA00004931"/>
    </source>
</evidence>
<evidence type="ECO:0000256" key="6">
    <source>
        <dbReference type="ARBA" id="ARBA00009320"/>
    </source>
</evidence>
<dbReference type="Proteomes" id="UP000245396">
    <property type="component" value="Unassembled WGS sequence"/>
</dbReference>
<evidence type="ECO:0000256" key="1">
    <source>
        <dbReference type="ARBA" id="ARBA00001933"/>
    </source>
</evidence>
<dbReference type="CDD" id="cd01558">
    <property type="entry name" value="D-AAT_like"/>
    <property type="match status" value="1"/>
</dbReference>
<keyword evidence="10" id="KW-0028">Amino-acid biosynthesis</keyword>
<evidence type="ECO:0000313" key="15">
    <source>
        <dbReference type="Proteomes" id="UP000245396"/>
    </source>
</evidence>
<comment type="caution">
    <text evidence="14">The sequence shown here is derived from an EMBL/GenBank/DDBJ whole genome shotgun (WGS) entry which is preliminary data.</text>
</comment>
<dbReference type="AlphaFoldDB" id="A0A316C238"/>
<reference evidence="14 15" key="1">
    <citation type="submission" date="2018-05" db="EMBL/GenBank/DDBJ databases">
        <title>Genomic Encyclopedia of Type Strains, Phase IV (KMG-IV): sequencing the most valuable type-strain genomes for metagenomic binning, comparative biology and taxonomic classification.</title>
        <authorList>
            <person name="Goeker M."/>
        </authorList>
    </citation>
    <scope>NUCLEOTIDE SEQUENCE [LARGE SCALE GENOMIC DNA]</scope>
    <source>
        <strain evidence="14 15">DSM 6986</strain>
    </source>
</reference>
<dbReference type="STRING" id="1192868.GCA_000304395_01311"/>
<dbReference type="GO" id="GO:0005829">
    <property type="term" value="C:cytosol"/>
    <property type="evidence" value="ECO:0007669"/>
    <property type="project" value="TreeGrafter"/>
</dbReference>
<dbReference type="FunFam" id="3.20.10.10:FF:000002">
    <property type="entry name" value="D-alanine aminotransferase"/>
    <property type="match status" value="1"/>
</dbReference>
<dbReference type="NCBIfam" id="NF005209">
    <property type="entry name" value="PRK06680.1"/>
    <property type="match status" value="1"/>
</dbReference>
<evidence type="ECO:0000256" key="12">
    <source>
        <dbReference type="ARBA" id="ARBA00048798"/>
    </source>
</evidence>
<proteinExistence type="inferred from homology"/>
<dbReference type="InterPro" id="IPR043131">
    <property type="entry name" value="BCAT-like_N"/>
</dbReference>
<evidence type="ECO:0000256" key="13">
    <source>
        <dbReference type="ARBA" id="ARBA00049229"/>
    </source>
</evidence>
<gene>
    <name evidence="14" type="ORF">C7441_108193</name>
</gene>
<evidence type="ECO:0000313" key="14">
    <source>
        <dbReference type="EMBL" id="PWJ83799.1"/>
    </source>
</evidence>
<comment type="catalytic activity">
    <reaction evidence="13">
        <text>L-leucine + 2-oxoglutarate = 4-methyl-2-oxopentanoate + L-glutamate</text>
        <dbReference type="Rhea" id="RHEA:18321"/>
        <dbReference type="ChEBI" id="CHEBI:16810"/>
        <dbReference type="ChEBI" id="CHEBI:17865"/>
        <dbReference type="ChEBI" id="CHEBI:29985"/>
        <dbReference type="ChEBI" id="CHEBI:57427"/>
        <dbReference type="EC" id="2.6.1.42"/>
    </reaction>
</comment>
<evidence type="ECO:0000256" key="5">
    <source>
        <dbReference type="ARBA" id="ARBA00005072"/>
    </source>
</evidence>
<organism evidence="14 15">
    <name type="scientific">Pseudaminobacter salicylatoxidans</name>
    <dbReference type="NCBI Taxonomy" id="93369"/>
    <lineage>
        <taxon>Bacteria</taxon>
        <taxon>Pseudomonadati</taxon>
        <taxon>Pseudomonadota</taxon>
        <taxon>Alphaproteobacteria</taxon>
        <taxon>Hyphomicrobiales</taxon>
        <taxon>Phyllobacteriaceae</taxon>
        <taxon>Pseudaminobacter</taxon>
    </lineage>
</organism>
<dbReference type="Gene3D" id="3.20.10.10">
    <property type="entry name" value="D-amino Acid Aminotransferase, subunit A, domain 2"/>
    <property type="match status" value="1"/>
</dbReference>
<comment type="catalytic activity">
    <reaction evidence="12">
        <text>L-isoleucine + 2-oxoglutarate = (S)-3-methyl-2-oxopentanoate + L-glutamate</text>
        <dbReference type="Rhea" id="RHEA:24801"/>
        <dbReference type="ChEBI" id="CHEBI:16810"/>
        <dbReference type="ChEBI" id="CHEBI:29985"/>
        <dbReference type="ChEBI" id="CHEBI:35146"/>
        <dbReference type="ChEBI" id="CHEBI:58045"/>
        <dbReference type="EC" id="2.6.1.42"/>
    </reaction>
</comment>
<dbReference type="GO" id="GO:0008652">
    <property type="term" value="P:amino acid biosynthetic process"/>
    <property type="evidence" value="ECO:0007669"/>
    <property type="project" value="UniProtKB-ARBA"/>
</dbReference>
<comment type="similarity">
    <text evidence="6">Belongs to the class-IV pyridoxal-phosphate-dependent aminotransferase family.</text>
</comment>
<evidence type="ECO:0000256" key="3">
    <source>
        <dbReference type="ARBA" id="ARBA00004824"/>
    </source>
</evidence>
<name>A0A316C238_PSESE</name>
<dbReference type="PANTHER" id="PTHR42743:SF11">
    <property type="entry name" value="AMINODEOXYCHORISMATE LYASE"/>
    <property type="match status" value="1"/>
</dbReference>
<accession>A0A316C238</accession>
<keyword evidence="15" id="KW-1185">Reference proteome</keyword>
<dbReference type="GO" id="GO:0004084">
    <property type="term" value="F:branched-chain-amino-acid transaminase activity"/>
    <property type="evidence" value="ECO:0007669"/>
    <property type="project" value="UniProtKB-EC"/>
</dbReference>
<dbReference type="InterPro" id="IPR036038">
    <property type="entry name" value="Aminotransferase-like"/>
</dbReference>
<evidence type="ECO:0000256" key="7">
    <source>
        <dbReference type="ARBA" id="ARBA00013053"/>
    </source>
</evidence>
<comment type="catalytic activity">
    <reaction evidence="11">
        <text>L-valine + 2-oxoglutarate = 3-methyl-2-oxobutanoate + L-glutamate</text>
        <dbReference type="Rhea" id="RHEA:24813"/>
        <dbReference type="ChEBI" id="CHEBI:11851"/>
        <dbReference type="ChEBI" id="CHEBI:16810"/>
        <dbReference type="ChEBI" id="CHEBI:29985"/>
        <dbReference type="ChEBI" id="CHEBI:57762"/>
        <dbReference type="EC" id="2.6.1.42"/>
    </reaction>
</comment>
<dbReference type="GO" id="GO:0009082">
    <property type="term" value="P:branched-chain amino acid biosynthetic process"/>
    <property type="evidence" value="ECO:0007669"/>
    <property type="project" value="UniProtKB-KW"/>
</dbReference>
<protein>
    <recommendedName>
        <fullName evidence="8">Probable branched-chain-amino-acid aminotransferase</fullName>
        <ecNumber evidence="7">2.6.1.42</ecNumber>
    </recommendedName>
</protein>
<sequence>MRFSPDLFLSVRFPAANVMQNLHEPWKTMHWTRSGRSPSVRRQHFSKARVVSRTIYINGEYVAEEEARVSVFDRGFLFGDGIYEVTAVIDGKLIDNDLHLARLERSLKEISIPMPLPVDEIVKVQQELRDRNGLTEGVIYLQVTRGEADRDFGYGEDMKPNFIAFTQNKNLVNANSVKNGVAVDIVPDNRWARRDIKTVMLLGQVLAKKAVKANGFHEAWLVEDGFVTEGASSTAFILTGDNVIVTRPNSHAVLPGCTRRAVMKIIEEENLTLEERLFTVEEAAAAQEAFLTSASSLVTPVIRIGDRTIGDGKPGPITRRLQGIYLDLARA</sequence>
<evidence type="ECO:0000256" key="11">
    <source>
        <dbReference type="ARBA" id="ARBA00048212"/>
    </source>
</evidence>
<evidence type="ECO:0000256" key="8">
    <source>
        <dbReference type="ARBA" id="ARBA00014472"/>
    </source>
</evidence>
<dbReference type="Gene3D" id="3.30.470.10">
    <property type="match status" value="1"/>
</dbReference>
<dbReference type="InterPro" id="IPR001544">
    <property type="entry name" value="Aminotrans_IV"/>
</dbReference>
<comment type="pathway">
    <text evidence="5">Amino-acid biosynthesis; L-leucine biosynthesis; L-leucine from 3-methyl-2-oxobutanoate: step 4/4.</text>
</comment>
<dbReference type="PANTHER" id="PTHR42743">
    <property type="entry name" value="AMINO-ACID AMINOTRANSFERASE"/>
    <property type="match status" value="1"/>
</dbReference>
<dbReference type="InterPro" id="IPR050571">
    <property type="entry name" value="Class-IV_PLP-Dep_Aminotrnsfr"/>
</dbReference>
<evidence type="ECO:0000256" key="2">
    <source>
        <dbReference type="ARBA" id="ARBA00003109"/>
    </source>
</evidence>
<comment type="cofactor">
    <cofactor evidence="1">
        <name>pyridoxal 5'-phosphate</name>
        <dbReference type="ChEBI" id="CHEBI:597326"/>
    </cofactor>
</comment>
<dbReference type="Pfam" id="PF01063">
    <property type="entry name" value="Aminotran_4"/>
    <property type="match status" value="1"/>
</dbReference>
<dbReference type="SUPFAM" id="SSF56752">
    <property type="entry name" value="D-aminoacid aminotransferase-like PLP-dependent enzymes"/>
    <property type="match status" value="1"/>
</dbReference>
<comment type="pathway">
    <text evidence="4">Amino-acid biosynthesis; L-valine biosynthesis; L-valine from pyruvate: step 4/4.</text>
</comment>
<evidence type="ECO:0000256" key="9">
    <source>
        <dbReference type="ARBA" id="ARBA00022898"/>
    </source>
</evidence>
<evidence type="ECO:0000256" key="10">
    <source>
        <dbReference type="ARBA" id="ARBA00023304"/>
    </source>
</evidence>
<keyword evidence="10" id="KW-0100">Branched-chain amino acid biosynthesis</keyword>
<dbReference type="EMBL" id="QGGG01000008">
    <property type="protein sequence ID" value="PWJ83799.1"/>
    <property type="molecule type" value="Genomic_DNA"/>
</dbReference>
<dbReference type="EC" id="2.6.1.42" evidence="7"/>
<comment type="pathway">
    <text evidence="3">Amino-acid biosynthesis; L-isoleucine biosynthesis; L-isoleucine from 2-oxobutanoate: step 4/4.</text>
</comment>